<feature type="transmembrane region" description="Helical" evidence="2">
    <location>
        <begin position="20"/>
        <end position="39"/>
    </location>
</feature>
<keyword evidence="2" id="KW-0812">Transmembrane</keyword>
<evidence type="ECO:0000313" key="4">
    <source>
        <dbReference type="Proteomes" id="UP000799537"/>
    </source>
</evidence>
<evidence type="ECO:0000256" key="1">
    <source>
        <dbReference type="SAM" id="MobiDB-lite"/>
    </source>
</evidence>
<sequence>MLCPNMPLEIILPLRRRRQLLRELTAWVGAIMLLHPSLGRGMPGLAMTAQVLAGLEAPAAVLDLTFVGAVVLFTVFAEGGGLLRSPVQQDSKRKKKVMCHNSTHTTAKVPDLRTKPTKGRRTEEAAAGVGVVVVEDLQDPNSTEVVGWRLETCAVGFTGEVEDASSSISPPEGDGAREGW</sequence>
<keyword evidence="4" id="KW-1185">Reference proteome</keyword>
<protein>
    <submittedName>
        <fullName evidence="3">Uncharacterized protein</fullName>
    </submittedName>
</protein>
<organism evidence="3 4">
    <name type="scientific">Zasmidium cellare ATCC 36951</name>
    <dbReference type="NCBI Taxonomy" id="1080233"/>
    <lineage>
        <taxon>Eukaryota</taxon>
        <taxon>Fungi</taxon>
        <taxon>Dikarya</taxon>
        <taxon>Ascomycota</taxon>
        <taxon>Pezizomycotina</taxon>
        <taxon>Dothideomycetes</taxon>
        <taxon>Dothideomycetidae</taxon>
        <taxon>Mycosphaerellales</taxon>
        <taxon>Mycosphaerellaceae</taxon>
        <taxon>Zasmidium</taxon>
    </lineage>
</organism>
<keyword evidence="2" id="KW-1133">Transmembrane helix</keyword>
<feature type="transmembrane region" description="Helical" evidence="2">
    <location>
        <begin position="59"/>
        <end position="83"/>
    </location>
</feature>
<dbReference type="Proteomes" id="UP000799537">
    <property type="component" value="Unassembled WGS sequence"/>
</dbReference>
<reference evidence="3" key="1">
    <citation type="journal article" date="2020" name="Stud. Mycol.">
        <title>101 Dothideomycetes genomes: a test case for predicting lifestyles and emergence of pathogens.</title>
        <authorList>
            <person name="Haridas S."/>
            <person name="Albert R."/>
            <person name="Binder M."/>
            <person name="Bloem J."/>
            <person name="Labutti K."/>
            <person name="Salamov A."/>
            <person name="Andreopoulos B."/>
            <person name="Baker S."/>
            <person name="Barry K."/>
            <person name="Bills G."/>
            <person name="Bluhm B."/>
            <person name="Cannon C."/>
            <person name="Castanera R."/>
            <person name="Culley D."/>
            <person name="Daum C."/>
            <person name="Ezra D."/>
            <person name="Gonzalez J."/>
            <person name="Henrissat B."/>
            <person name="Kuo A."/>
            <person name="Liang C."/>
            <person name="Lipzen A."/>
            <person name="Lutzoni F."/>
            <person name="Magnuson J."/>
            <person name="Mondo S."/>
            <person name="Nolan M."/>
            <person name="Ohm R."/>
            <person name="Pangilinan J."/>
            <person name="Park H.-J."/>
            <person name="Ramirez L."/>
            <person name="Alfaro M."/>
            <person name="Sun H."/>
            <person name="Tritt A."/>
            <person name="Yoshinaga Y."/>
            <person name="Zwiers L.-H."/>
            <person name="Turgeon B."/>
            <person name="Goodwin S."/>
            <person name="Spatafora J."/>
            <person name="Crous P."/>
            <person name="Grigoriev I."/>
        </authorList>
    </citation>
    <scope>NUCLEOTIDE SEQUENCE</scope>
    <source>
        <strain evidence="3">ATCC 36951</strain>
    </source>
</reference>
<accession>A0A6A6C871</accession>
<proteinExistence type="predicted"/>
<name>A0A6A6C871_ZASCE</name>
<dbReference type="RefSeq" id="XP_033664120.1">
    <property type="nucleotide sequence ID" value="XM_033813658.1"/>
</dbReference>
<evidence type="ECO:0000313" key="3">
    <source>
        <dbReference type="EMBL" id="KAF2163231.1"/>
    </source>
</evidence>
<gene>
    <name evidence="3" type="ORF">M409DRAFT_57533</name>
</gene>
<feature type="region of interest" description="Disordered" evidence="1">
    <location>
        <begin position="161"/>
        <end position="180"/>
    </location>
</feature>
<evidence type="ECO:0000256" key="2">
    <source>
        <dbReference type="SAM" id="Phobius"/>
    </source>
</evidence>
<dbReference type="GeneID" id="54566930"/>
<dbReference type="EMBL" id="ML993609">
    <property type="protein sequence ID" value="KAF2163231.1"/>
    <property type="molecule type" value="Genomic_DNA"/>
</dbReference>
<dbReference type="AlphaFoldDB" id="A0A6A6C871"/>
<keyword evidence="2" id="KW-0472">Membrane</keyword>